<sequence>MAIVSVYAALLALLFIALSINVIRVRQSTRTALGDAGDARLLRAMRVHANFAEYVPLALILLFAAAGLGATAIWLHLLGALLLAGRLSHAWGVSRTPENLTFRVAGMIATFTVLAATALTLLVLALGDAIT</sequence>
<dbReference type="RefSeq" id="WP_311653469.1">
    <property type="nucleotide sequence ID" value="NZ_JAVRIB010000011.1"/>
</dbReference>
<evidence type="ECO:0000256" key="5">
    <source>
        <dbReference type="SAM" id="Phobius"/>
    </source>
</evidence>
<dbReference type="PANTHER" id="PTHR35814">
    <property type="match status" value="1"/>
</dbReference>
<reference evidence="6 7" key="1">
    <citation type="submission" date="2023-09" db="EMBL/GenBank/DDBJ databases">
        <authorList>
            <person name="Rey-Velasco X."/>
        </authorList>
    </citation>
    <scope>NUCLEOTIDE SEQUENCE [LARGE SCALE GENOMIC DNA]</scope>
    <source>
        <strain evidence="6 7">W335</strain>
    </source>
</reference>
<organism evidence="6 7">
    <name type="scientific">Spectribacter hydrogenoxidans</name>
    <dbReference type="NCBI Taxonomy" id="3075608"/>
    <lineage>
        <taxon>Bacteria</taxon>
        <taxon>Pseudomonadati</taxon>
        <taxon>Pseudomonadota</taxon>
        <taxon>Gammaproteobacteria</taxon>
        <taxon>Salinisphaerales</taxon>
        <taxon>Salinisphaeraceae</taxon>
        <taxon>Spectribacter</taxon>
    </lineage>
</organism>
<dbReference type="PANTHER" id="PTHR35814:SF1">
    <property type="entry name" value="GLUTATHIONE S-TRANSFERASE-RELATED"/>
    <property type="match status" value="1"/>
</dbReference>
<evidence type="ECO:0000256" key="1">
    <source>
        <dbReference type="ARBA" id="ARBA00004370"/>
    </source>
</evidence>
<dbReference type="InterPro" id="IPR023352">
    <property type="entry name" value="MAPEG-like_dom_sf"/>
</dbReference>
<evidence type="ECO:0000313" key="6">
    <source>
        <dbReference type="EMBL" id="MDT0635572.1"/>
    </source>
</evidence>
<dbReference type="Gene3D" id="1.20.120.550">
    <property type="entry name" value="Membrane associated eicosanoid/glutathione metabolism-like domain"/>
    <property type="match status" value="1"/>
</dbReference>
<name>A0ABU3C200_9GAMM</name>
<feature type="transmembrane region" description="Helical" evidence="5">
    <location>
        <begin position="104"/>
        <end position="126"/>
    </location>
</feature>
<evidence type="ECO:0000256" key="4">
    <source>
        <dbReference type="ARBA" id="ARBA00023136"/>
    </source>
</evidence>
<keyword evidence="3 5" id="KW-1133">Transmembrane helix</keyword>
<dbReference type="InterPro" id="IPR001129">
    <property type="entry name" value="Membr-assoc_MAPEG"/>
</dbReference>
<keyword evidence="4 5" id="KW-0472">Membrane</keyword>
<evidence type="ECO:0000256" key="3">
    <source>
        <dbReference type="ARBA" id="ARBA00022989"/>
    </source>
</evidence>
<evidence type="ECO:0000256" key="2">
    <source>
        <dbReference type="ARBA" id="ARBA00022692"/>
    </source>
</evidence>
<proteinExistence type="predicted"/>
<dbReference type="EMBL" id="JAVRIB010000011">
    <property type="protein sequence ID" value="MDT0635572.1"/>
    <property type="molecule type" value="Genomic_DNA"/>
</dbReference>
<comment type="subcellular location">
    <subcellularLocation>
        <location evidence="1">Membrane</location>
    </subcellularLocation>
</comment>
<feature type="transmembrane region" description="Helical" evidence="5">
    <location>
        <begin position="6"/>
        <end position="23"/>
    </location>
</feature>
<evidence type="ECO:0000313" key="7">
    <source>
        <dbReference type="Proteomes" id="UP001251857"/>
    </source>
</evidence>
<protein>
    <submittedName>
        <fullName evidence="6">MAPEG family protein</fullName>
    </submittedName>
</protein>
<dbReference type="Proteomes" id="UP001251857">
    <property type="component" value="Unassembled WGS sequence"/>
</dbReference>
<keyword evidence="2 5" id="KW-0812">Transmembrane</keyword>
<comment type="caution">
    <text evidence="6">The sequence shown here is derived from an EMBL/GenBank/DDBJ whole genome shotgun (WGS) entry which is preliminary data.</text>
</comment>
<keyword evidence="7" id="KW-1185">Reference proteome</keyword>
<gene>
    <name evidence="6" type="ORF">RM532_11470</name>
</gene>
<dbReference type="Pfam" id="PF01124">
    <property type="entry name" value="MAPEG"/>
    <property type="match status" value="1"/>
</dbReference>
<feature type="transmembrane region" description="Helical" evidence="5">
    <location>
        <begin position="54"/>
        <end position="84"/>
    </location>
</feature>
<dbReference type="SUPFAM" id="SSF161084">
    <property type="entry name" value="MAPEG domain-like"/>
    <property type="match status" value="1"/>
</dbReference>
<accession>A0ABU3C200</accession>